<reference evidence="3 4" key="1">
    <citation type="submission" date="2017-10" db="EMBL/GenBank/DDBJ databases">
        <title>Bacillus sp. nov., a halophilic bacterium isolated from a Yangshapao Lake.</title>
        <authorList>
            <person name="Wang H."/>
        </authorList>
    </citation>
    <scope>NUCLEOTIDE SEQUENCE [LARGE SCALE GENOMIC DNA]</scope>
    <source>
        <strain evidence="3 4">YSP-3</strain>
    </source>
</reference>
<dbReference type="InterPro" id="IPR036425">
    <property type="entry name" value="MoaB/Mog-like_dom_sf"/>
</dbReference>
<dbReference type="NCBIfam" id="TIGR00199">
    <property type="entry name" value="PncC_domain"/>
    <property type="match status" value="1"/>
</dbReference>
<name>A0A2W0HDN6_9BACI</name>
<dbReference type="SMART" id="SM00852">
    <property type="entry name" value="MoCF_biosynth"/>
    <property type="match status" value="1"/>
</dbReference>
<dbReference type="AlphaFoldDB" id="A0A2W0HDN6"/>
<dbReference type="EMBL" id="PDOF01000001">
    <property type="protein sequence ID" value="PYZ98080.1"/>
    <property type="molecule type" value="Genomic_DNA"/>
</dbReference>
<accession>A0A2W0HDN6</accession>
<organism evidence="3 4">
    <name type="scientific">Alteribacter lacisalsi</name>
    <dbReference type="NCBI Taxonomy" id="2045244"/>
    <lineage>
        <taxon>Bacteria</taxon>
        <taxon>Bacillati</taxon>
        <taxon>Bacillota</taxon>
        <taxon>Bacilli</taxon>
        <taxon>Bacillales</taxon>
        <taxon>Bacillaceae</taxon>
        <taxon>Alteribacter</taxon>
    </lineage>
</organism>
<dbReference type="PANTHER" id="PTHR13939:SF0">
    <property type="entry name" value="NMN AMIDOHYDROLASE-LIKE PROTEIN YFAY"/>
    <property type="match status" value="1"/>
</dbReference>
<feature type="domain" description="MoaB/Mog" evidence="2">
    <location>
        <begin position="4"/>
        <end position="170"/>
    </location>
</feature>
<dbReference type="Gene3D" id="3.30.70.2860">
    <property type="match status" value="1"/>
</dbReference>
<evidence type="ECO:0000313" key="3">
    <source>
        <dbReference type="EMBL" id="PYZ98080.1"/>
    </source>
</evidence>
<dbReference type="SUPFAM" id="SSF142433">
    <property type="entry name" value="CinA-like"/>
    <property type="match status" value="1"/>
</dbReference>
<dbReference type="Pfam" id="PF18146">
    <property type="entry name" value="CinA_KH"/>
    <property type="match status" value="1"/>
</dbReference>
<dbReference type="InterPro" id="IPR008136">
    <property type="entry name" value="CinA_C"/>
</dbReference>
<dbReference type="InterPro" id="IPR050101">
    <property type="entry name" value="CinA"/>
</dbReference>
<dbReference type="PANTHER" id="PTHR13939">
    <property type="entry name" value="NICOTINAMIDE-NUCLEOTIDE AMIDOHYDROLASE PNCC"/>
    <property type="match status" value="1"/>
</dbReference>
<dbReference type="HAMAP" id="MF_00226_B">
    <property type="entry name" value="CinA_B"/>
    <property type="match status" value="1"/>
</dbReference>
<comment type="caution">
    <text evidence="3">The sequence shown here is derived from an EMBL/GenBank/DDBJ whole genome shotgun (WGS) entry which is preliminary data.</text>
</comment>
<evidence type="ECO:0000256" key="1">
    <source>
        <dbReference type="HAMAP-Rule" id="MF_00226"/>
    </source>
</evidence>
<dbReference type="InterPro" id="IPR041424">
    <property type="entry name" value="CinA_KH"/>
</dbReference>
<gene>
    <name evidence="1" type="primary">cinA</name>
    <name evidence="3" type="ORF">CR205_05645</name>
</gene>
<dbReference type="Pfam" id="PF02464">
    <property type="entry name" value="CinA"/>
    <property type="match status" value="1"/>
</dbReference>
<proteinExistence type="inferred from homology"/>
<dbReference type="Gene3D" id="3.90.950.20">
    <property type="entry name" value="CinA-like"/>
    <property type="match status" value="1"/>
</dbReference>
<comment type="similarity">
    <text evidence="1">Belongs to the CinA family.</text>
</comment>
<dbReference type="NCBIfam" id="NF001813">
    <property type="entry name" value="PRK00549.1"/>
    <property type="match status" value="1"/>
</dbReference>
<keyword evidence="4" id="KW-1185">Reference proteome</keyword>
<protein>
    <recommendedName>
        <fullName evidence="1">Putative competence-damage inducible protein</fullName>
    </recommendedName>
</protein>
<dbReference type="Proteomes" id="UP000248066">
    <property type="component" value="Unassembled WGS sequence"/>
</dbReference>
<evidence type="ECO:0000259" key="2">
    <source>
        <dbReference type="SMART" id="SM00852"/>
    </source>
</evidence>
<dbReference type="NCBIfam" id="TIGR00177">
    <property type="entry name" value="molyb_syn"/>
    <property type="match status" value="1"/>
</dbReference>
<dbReference type="PIRSF" id="PIRSF006728">
    <property type="entry name" value="CinA"/>
    <property type="match status" value="1"/>
</dbReference>
<dbReference type="NCBIfam" id="TIGR00200">
    <property type="entry name" value="cinA_nterm"/>
    <property type="match status" value="1"/>
</dbReference>
<dbReference type="RefSeq" id="WP_110517796.1">
    <property type="nucleotide sequence ID" value="NZ_PDOF01000001.1"/>
</dbReference>
<dbReference type="InterPro" id="IPR036653">
    <property type="entry name" value="CinA-like_C"/>
</dbReference>
<dbReference type="SUPFAM" id="SSF53218">
    <property type="entry name" value="Molybdenum cofactor biosynthesis proteins"/>
    <property type="match status" value="1"/>
</dbReference>
<evidence type="ECO:0000313" key="4">
    <source>
        <dbReference type="Proteomes" id="UP000248066"/>
    </source>
</evidence>
<dbReference type="InterPro" id="IPR008135">
    <property type="entry name" value="Competence-induced_CinA"/>
</dbReference>
<dbReference type="OrthoDB" id="9801454at2"/>
<dbReference type="CDD" id="cd00885">
    <property type="entry name" value="cinA"/>
    <property type="match status" value="1"/>
</dbReference>
<dbReference type="Pfam" id="PF00994">
    <property type="entry name" value="MoCF_biosynth"/>
    <property type="match status" value="1"/>
</dbReference>
<dbReference type="Gene3D" id="3.40.980.10">
    <property type="entry name" value="MoaB/Mog-like domain"/>
    <property type="match status" value="1"/>
</dbReference>
<sequence>MKAEIIAVGSELLLGQITNSNARYLSEKMTEVGVDVYFHTAVGDNRERLLSVLDVAVSRSDLIILTGGLGPTKDDLTRETVADFIGKSVVMHPESLAHLESYFQKSGRPMTENNKKQAAIIEGAEVFPNRNGLACGMAVNFKKTFILLPGPPKELEPMVEKEVLPYLSVLTGSENVISSRVLRFFGIGESRLAEEIDDLIENQNNPTIAPLASDGEVTLRLTAKGDPEQNILLLDSLEEKIMSRAGTFFYGYDNSSLTGVTAEALSKRLQTVACAESLTGGRFGSMLTSVPGSSSFYKGGVICYDAKVKQTVLKVSEETFSKHGTVSARCAEELAVNVRSLMNSTVGISFTGVAGPDDLEGKEPGSVFIGIADESGTAVKELSLAGSRRTIRERAVKFGCWYLLKHIISDETTKE</sequence>
<dbReference type="InterPro" id="IPR001453">
    <property type="entry name" value="MoaB/Mog_dom"/>
</dbReference>